<dbReference type="Proteomes" id="UP000276133">
    <property type="component" value="Unassembled WGS sequence"/>
</dbReference>
<protein>
    <submittedName>
        <fullName evidence="2">Uncharacterized protein</fullName>
    </submittedName>
</protein>
<evidence type="ECO:0000313" key="3">
    <source>
        <dbReference type="Proteomes" id="UP000276133"/>
    </source>
</evidence>
<accession>A0A3M7S060</accession>
<evidence type="ECO:0000256" key="1">
    <source>
        <dbReference type="SAM" id="MobiDB-lite"/>
    </source>
</evidence>
<name>A0A3M7S060_BRAPC</name>
<keyword evidence="3" id="KW-1185">Reference proteome</keyword>
<feature type="compositionally biased region" description="Basic and acidic residues" evidence="1">
    <location>
        <begin position="45"/>
        <end position="58"/>
    </location>
</feature>
<sequence>MTNKKDNNESFLHNFFILDVPRNIWCQVSASNISEYVSDEEVEKEDEKKDATIGDKRGKPNKAAKSFIEKIDIH</sequence>
<dbReference type="EMBL" id="REGN01002303">
    <property type="protein sequence ID" value="RNA28967.1"/>
    <property type="molecule type" value="Genomic_DNA"/>
</dbReference>
<gene>
    <name evidence="2" type="ORF">BpHYR1_025768</name>
</gene>
<reference evidence="2 3" key="1">
    <citation type="journal article" date="2018" name="Sci. Rep.">
        <title>Genomic signatures of local adaptation to the degree of environmental predictability in rotifers.</title>
        <authorList>
            <person name="Franch-Gras L."/>
            <person name="Hahn C."/>
            <person name="Garcia-Roger E.M."/>
            <person name="Carmona M.J."/>
            <person name="Serra M."/>
            <person name="Gomez A."/>
        </authorList>
    </citation>
    <scope>NUCLEOTIDE SEQUENCE [LARGE SCALE GENOMIC DNA]</scope>
    <source>
        <strain evidence="2">HYR1</strain>
    </source>
</reference>
<evidence type="ECO:0000313" key="2">
    <source>
        <dbReference type="EMBL" id="RNA28967.1"/>
    </source>
</evidence>
<feature type="region of interest" description="Disordered" evidence="1">
    <location>
        <begin position="42"/>
        <end position="74"/>
    </location>
</feature>
<proteinExistence type="predicted"/>
<dbReference type="AlphaFoldDB" id="A0A3M7S060"/>
<comment type="caution">
    <text evidence="2">The sequence shown here is derived from an EMBL/GenBank/DDBJ whole genome shotgun (WGS) entry which is preliminary data.</text>
</comment>
<organism evidence="2 3">
    <name type="scientific">Brachionus plicatilis</name>
    <name type="common">Marine rotifer</name>
    <name type="synonym">Brachionus muelleri</name>
    <dbReference type="NCBI Taxonomy" id="10195"/>
    <lineage>
        <taxon>Eukaryota</taxon>
        <taxon>Metazoa</taxon>
        <taxon>Spiralia</taxon>
        <taxon>Gnathifera</taxon>
        <taxon>Rotifera</taxon>
        <taxon>Eurotatoria</taxon>
        <taxon>Monogononta</taxon>
        <taxon>Pseudotrocha</taxon>
        <taxon>Ploima</taxon>
        <taxon>Brachionidae</taxon>
        <taxon>Brachionus</taxon>
    </lineage>
</organism>